<feature type="region of interest" description="Disordered" evidence="3">
    <location>
        <begin position="116"/>
        <end position="135"/>
    </location>
</feature>
<evidence type="ECO:0000256" key="4">
    <source>
        <dbReference type="SAM" id="Phobius"/>
    </source>
</evidence>
<feature type="transmembrane region" description="Helical" evidence="4">
    <location>
        <begin position="1333"/>
        <end position="1351"/>
    </location>
</feature>
<keyword evidence="4" id="KW-0472">Membrane</keyword>
<evidence type="ECO:0000259" key="5">
    <source>
        <dbReference type="Pfam" id="PF00122"/>
    </source>
</evidence>
<keyword evidence="4" id="KW-1133">Transmembrane helix</keyword>
<feature type="transmembrane region" description="Helical" evidence="4">
    <location>
        <begin position="1179"/>
        <end position="1197"/>
    </location>
</feature>
<name>A0A1A8Z944_PLAOA</name>
<dbReference type="InterPro" id="IPR008250">
    <property type="entry name" value="ATPase_P-typ_transduc_dom_A_sf"/>
</dbReference>
<proteinExistence type="predicted"/>
<evidence type="ECO:0000313" key="6">
    <source>
        <dbReference type="EMBL" id="SBT40324.1"/>
    </source>
</evidence>
<evidence type="ECO:0000313" key="7">
    <source>
        <dbReference type="Proteomes" id="UP000078550"/>
    </source>
</evidence>
<organism evidence="6 7">
    <name type="scientific">Plasmodium ovale wallikeri</name>
    <dbReference type="NCBI Taxonomy" id="864142"/>
    <lineage>
        <taxon>Eukaryota</taxon>
        <taxon>Sar</taxon>
        <taxon>Alveolata</taxon>
        <taxon>Apicomplexa</taxon>
        <taxon>Aconoidasida</taxon>
        <taxon>Haemosporida</taxon>
        <taxon>Plasmodiidae</taxon>
        <taxon>Plasmodium</taxon>
        <taxon>Plasmodium (Plasmodium)</taxon>
    </lineage>
</organism>
<feature type="domain" description="P-type ATPase A" evidence="5">
    <location>
        <begin position="459"/>
        <end position="501"/>
    </location>
</feature>
<evidence type="ECO:0000256" key="3">
    <source>
        <dbReference type="SAM" id="MobiDB-lite"/>
    </source>
</evidence>
<dbReference type="Gene3D" id="2.70.150.10">
    <property type="entry name" value="Calcium-transporting ATPase, cytoplasmic transduction domain A"/>
    <property type="match status" value="1"/>
</dbReference>
<sequence length="1438" mass="167800">MNNEIAKSLFPYDAKFFKGIFDKYLKDEDYSKDLKIIQSSRNLMEEVISKENGLNFYLDENNDDKFLKECKLPFFKKLLKYVHERGDKGGVEDSVEKSAENIYGVSSNLEVIKDEQKGNDKNEKRENGSGRCEKGKSSQECFVFNKKINVINSYRIYCYCSNIIQSLPSLTYLSVVKIYLSNYPLKIFLSCVYFYTFVTYVCDRDNVIEFLESLFFSLLVTIGCIALAAVHYIKENRISIITSRLNNFKECYTCRNFIKNQKKNDKKFTNFESKKTLEIKKYSKYFFLKSFLNRINVELFDYEVFKNGRSLSYVQDLCGENYPLENSPVTFSGGECQRSISPQVGEAGKVAEMGETGKAAEMGEAGKAGQTDELGAEMGKAGKAGQTDEIGAEMEKGKNVGENFSEEGRQDSDGKEAVTICERERGGSVYRKSNIIVPAKEAGEERKRRMMEYILYENNIYLINGKNLLVGDIIYLFKGDVIPADGILIKSKNLIVDESSILKYSKKGQKKISLDEYIYEREKSKKRKISVNEFKKRKLTYFEALNLRFKTQLKRYSGRGDLKKDDTDQAGKEVVDVVDQTIAVDTADQTNVIDAIDATALEGSRERVSINCGYSVDQMPLLLQNCIAINSKRLMNENFLVKSKNTFEKIILTNCIFIDIERYVKCKCSYFFYNGDFSLRFDDDNNEVNPSHTDVDENIKIIDLTKEDSYNITDRLFFVLLIQCMLTTSNMYQYNEHYMNIDMSLLKFFNRFKVHMEDYFVKRKNIFLIISTPENCILSFVLSSSLFLTGDKPLKDIKEDIHQEGGKKPTVLRIFLRGRASAILPRCSHYTDGDSLRRDVEKLRKKTERVSQRGHEEVLCFAYKEVVLEEKERESFFFYEEDNNDYTFDRKEEQRNVNEACLKYADGNDFTCVCILVFEKTLSKHFHFDYKLLEANGISVKLFTQESFNKTKKLLCNIPNFFANLKMYDAKKLHEIYMRNNFHCDVLDSEREEKKKKKNLEDVYVEKIGKKYSNKKVMHTECDNFNNYKLEGKWKGVTRSNKCMSETLNLQLCNESNLMNTLQQNEHNKIHENIFSQDIFYNCSKKEISLLLHTSKRYGKNGIVTNQSDLGVEEDICTLRICDNRYRKNSNYFFTIRSNIRFKKNLENINILNNIDVKNDYRTLDEWDYHISPSRHGTILFNVFFLLFFFSYLQIYVKTFLREMKEYCHTVGRSNNPSYLYPVNDTNESICENVKIFIRELGEGKVTLLEQQLNESDDMKKKKKKKNEDVIGNCDNSTRDEHVSRLSVTNVVSQIKEKISLSRVFPPLGTSPLPRCEMNSMIVKCLYENYKTVLLFLLLLLLHIGLIQYGSFFFNFHVEGLTLIQWVLCFSFCLLDMLLYLIISKLGIFKLSINSFKTFQHSHEPWERSVFDTMNDYKRSYMSQRYKYDLKVTRKSWV</sequence>
<evidence type="ECO:0000256" key="2">
    <source>
        <dbReference type="ARBA" id="ARBA00022842"/>
    </source>
</evidence>
<dbReference type="GO" id="GO:0012505">
    <property type="term" value="C:endomembrane system"/>
    <property type="evidence" value="ECO:0007669"/>
    <property type="project" value="UniProtKB-SubCell"/>
</dbReference>
<keyword evidence="2" id="KW-0460">Magnesium</keyword>
<dbReference type="PANTHER" id="PTHR24093:SF369">
    <property type="entry name" value="CALCIUM-TRANSPORTING ATPASE"/>
    <property type="match status" value="1"/>
</dbReference>
<dbReference type="GO" id="GO:0005388">
    <property type="term" value="F:P-type calcium transporter activity"/>
    <property type="evidence" value="ECO:0007669"/>
    <property type="project" value="TreeGrafter"/>
</dbReference>
<dbReference type="Proteomes" id="UP000078550">
    <property type="component" value="Unassembled WGS sequence"/>
</dbReference>
<feature type="transmembrane region" description="Helical" evidence="4">
    <location>
        <begin position="1363"/>
        <end position="1383"/>
    </location>
</feature>
<feature type="transmembrane region" description="Helical" evidence="4">
    <location>
        <begin position="185"/>
        <end position="202"/>
    </location>
</feature>
<protein>
    <submittedName>
        <fullName evidence="6">Plasma membrane Ca2+ ATPase</fullName>
    </submittedName>
</protein>
<reference evidence="7" key="1">
    <citation type="submission" date="2016-05" db="EMBL/GenBank/DDBJ databases">
        <authorList>
            <person name="Naeem Raeece"/>
        </authorList>
    </citation>
    <scope>NUCLEOTIDE SEQUENCE [LARGE SCALE GENOMIC DNA]</scope>
</reference>
<dbReference type="Pfam" id="PF00122">
    <property type="entry name" value="E1-E2_ATPase"/>
    <property type="match status" value="1"/>
</dbReference>
<feature type="transmembrane region" description="Helical" evidence="4">
    <location>
        <begin position="214"/>
        <end position="233"/>
    </location>
</feature>
<keyword evidence="4" id="KW-0812">Transmembrane</keyword>
<accession>A0A1A8Z944</accession>
<evidence type="ECO:0000256" key="1">
    <source>
        <dbReference type="ARBA" id="ARBA00004127"/>
    </source>
</evidence>
<dbReference type="PANTHER" id="PTHR24093">
    <property type="entry name" value="CATION TRANSPORTING ATPASE"/>
    <property type="match status" value="1"/>
</dbReference>
<dbReference type="InterPro" id="IPR059000">
    <property type="entry name" value="ATPase_P-type_domA"/>
</dbReference>
<dbReference type="SUPFAM" id="SSF81653">
    <property type="entry name" value="Calcium ATPase, transduction domain A"/>
    <property type="match status" value="1"/>
</dbReference>
<dbReference type="EMBL" id="FLRE01000152">
    <property type="protein sequence ID" value="SBT40324.1"/>
    <property type="molecule type" value="Genomic_DNA"/>
</dbReference>
<gene>
    <name evidence="6" type="ORF">POVWA2_039540</name>
</gene>
<dbReference type="GO" id="GO:0005886">
    <property type="term" value="C:plasma membrane"/>
    <property type="evidence" value="ECO:0007669"/>
    <property type="project" value="TreeGrafter"/>
</dbReference>
<comment type="subcellular location">
    <subcellularLocation>
        <location evidence="1">Endomembrane system</location>
        <topology evidence="1">Multi-pass membrane protein</topology>
    </subcellularLocation>
</comment>